<keyword evidence="2" id="KW-1185">Reference proteome</keyword>
<dbReference type="Proteomes" id="UP000533306">
    <property type="component" value="Unassembled WGS sequence"/>
</dbReference>
<dbReference type="GO" id="GO:0016740">
    <property type="term" value="F:transferase activity"/>
    <property type="evidence" value="ECO:0007669"/>
    <property type="project" value="UniProtKB-KW"/>
</dbReference>
<sequence length="401" mass="43968">MEKRNLAIFFFAGCFSTMTDGCHVRACQDIEMLLALGWRVAVYSYRNHHQWPWNAKGIETFRARFPGVDLVLDDWNWKLAFIQKLKGLIAYLGSWPATRALRTWLPMLTPEFDRLQRDPDLKLALVSYPWGISHLNGSPGPRMIVDTHDLAALELIGDNPSGQPDTRSMLVLKRELFYLGQADEIWSISYSEGQFLKSLLEGERVRIVPPSLRSWNAAAETDVPPVYDLVFVGSNNRWNGDAISGFLSAYGGWNLPLKIAIAGSVCRDRRLSAQNGVELLGFVDDLAALYAQARAAICPVEGTGTKIKLIEALSAGRPVFAAPGALKGLLPGYENCVLPLERRTVATLLGDPVALAAAQEAARHYARAYSFDRVVAETSEGLAGDPALAGASPSIPAISSR</sequence>
<evidence type="ECO:0000313" key="2">
    <source>
        <dbReference type="Proteomes" id="UP000533306"/>
    </source>
</evidence>
<organism evidence="1 2">
    <name type="scientific">Aquamicrobium lusatiense</name>
    <dbReference type="NCBI Taxonomy" id="89772"/>
    <lineage>
        <taxon>Bacteria</taxon>
        <taxon>Pseudomonadati</taxon>
        <taxon>Pseudomonadota</taxon>
        <taxon>Alphaproteobacteria</taxon>
        <taxon>Hyphomicrobiales</taxon>
        <taxon>Phyllobacteriaceae</taxon>
        <taxon>Aquamicrobium</taxon>
    </lineage>
</organism>
<keyword evidence="1" id="KW-0808">Transferase</keyword>
<gene>
    <name evidence="1" type="ORF">HNR59_003553</name>
</gene>
<evidence type="ECO:0000313" key="1">
    <source>
        <dbReference type="EMBL" id="MBB6014159.1"/>
    </source>
</evidence>
<protein>
    <submittedName>
        <fullName evidence="1">Glycosyltransferase involved in cell wall biosynthesis</fullName>
    </submittedName>
</protein>
<dbReference type="SUPFAM" id="SSF53756">
    <property type="entry name" value="UDP-Glycosyltransferase/glycogen phosphorylase"/>
    <property type="match status" value="1"/>
</dbReference>
<dbReference type="Gene3D" id="3.40.50.2000">
    <property type="entry name" value="Glycogen Phosphorylase B"/>
    <property type="match status" value="1"/>
</dbReference>
<reference evidence="1 2" key="1">
    <citation type="submission" date="2020-08" db="EMBL/GenBank/DDBJ databases">
        <title>Genomic Encyclopedia of Type Strains, Phase IV (KMG-IV): sequencing the most valuable type-strain genomes for metagenomic binning, comparative biology and taxonomic classification.</title>
        <authorList>
            <person name="Goeker M."/>
        </authorList>
    </citation>
    <scope>NUCLEOTIDE SEQUENCE [LARGE SCALE GENOMIC DNA]</scope>
    <source>
        <strain evidence="1 2">DSM 11099</strain>
    </source>
</reference>
<comment type="caution">
    <text evidence="1">The sequence shown here is derived from an EMBL/GenBank/DDBJ whole genome shotgun (WGS) entry which is preliminary data.</text>
</comment>
<dbReference type="EMBL" id="JACHEU010000004">
    <property type="protein sequence ID" value="MBB6014159.1"/>
    <property type="molecule type" value="Genomic_DNA"/>
</dbReference>
<dbReference type="RefSeq" id="WP_183832340.1">
    <property type="nucleotide sequence ID" value="NZ_JACHEU010000004.1"/>
</dbReference>
<dbReference type="Pfam" id="PF13692">
    <property type="entry name" value="Glyco_trans_1_4"/>
    <property type="match status" value="1"/>
</dbReference>
<dbReference type="AlphaFoldDB" id="A0A7W9S6C0"/>
<accession>A0A7W9S6C0</accession>
<proteinExistence type="predicted"/>
<name>A0A7W9S6C0_9HYPH</name>